<evidence type="ECO:0008006" key="3">
    <source>
        <dbReference type="Google" id="ProtNLM"/>
    </source>
</evidence>
<sequence length="139" mass="16248">MNIAVVCSSKNKLTLQLADELARYGKTHVIEINEYDFNQKTDLLILGFSSLPQEKKIIKSFISKLSRAHVSNFALFSTYHMNDRRMQDIISYAIKKDLPLMREQCCCKLPLFSKKLPDDIKQLSRCYIDDMITICEHYY</sequence>
<gene>
    <name evidence="1" type="ORF">HMPREF9943_00858</name>
</gene>
<dbReference type="AlphaFoldDB" id="M2Q3G8"/>
<accession>M2Q3G8</accession>
<dbReference type="EMBL" id="AGEJ01000013">
    <property type="protein sequence ID" value="EMD16816.1"/>
    <property type="molecule type" value="Genomic_DNA"/>
</dbReference>
<name>M2Q3G8_9FIRM</name>
<dbReference type="OrthoDB" id="1642009at2"/>
<protein>
    <recommendedName>
        <fullName evidence="3">Flavodoxin domain-containing protein</fullName>
    </recommendedName>
</protein>
<dbReference type="RefSeq" id="WP_004802379.1">
    <property type="nucleotide sequence ID" value="NZ_AUGJ01000010.1"/>
</dbReference>
<dbReference type="Proteomes" id="UP000011758">
    <property type="component" value="Unassembled WGS sequence"/>
</dbReference>
<organism evidence="1 2">
    <name type="scientific">Eggerthia catenaformis OT 569 = DSM 20559</name>
    <dbReference type="NCBI Taxonomy" id="999415"/>
    <lineage>
        <taxon>Bacteria</taxon>
        <taxon>Bacillati</taxon>
        <taxon>Bacillota</taxon>
        <taxon>Erysipelotrichia</taxon>
        <taxon>Erysipelotrichales</taxon>
        <taxon>Coprobacillaceae</taxon>
        <taxon>Eggerthia</taxon>
    </lineage>
</organism>
<proteinExistence type="predicted"/>
<dbReference type="STRING" id="999415.HMPREF9943_00858"/>
<dbReference type="eggNOG" id="ENOG5032VGI">
    <property type="taxonomic scope" value="Bacteria"/>
</dbReference>
<dbReference type="BioCyc" id="ECAT999415-HMP:GTTI-881-MONOMER"/>
<comment type="caution">
    <text evidence="1">The sequence shown here is derived from an EMBL/GenBank/DDBJ whole genome shotgun (WGS) entry which is preliminary data.</text>
</comment>
<reference evidence="1 2" key="1">
    <citation type="submission" date="2013-02" db="EMBL/GenBank/DDBJ databases">
        <title>The Genome Sequence of Lactobacillus catenaformis F0143.</title>
        <authorList>
            <consortium name="The Broad Institute Genome Sequencing Platform"/>
            <person name="Earl A."/>
            <person name="Ward D."/>
            <person name="Feldgarden M."/>
            <person name="Gevers D."/>
            <person name="Izard J."/>
            <person name="Blanton J.M."/>
            <person name="Mathney J."/>
            <person name="Dewhirst F.E."/>
            <person name="Young S.K."/>
            <person name="Zeng Q."/>
            <person name="Gargeya S."/>
            <person name="Fitzgerald M."/>
            <person name="Haas B."/>
            <person name="Abouelleil A."/>
            <person name="Alvarado L."/>
            <person name="Arachchi H.M."/>
            <person name="Berlin A."/>
            <person name="Chapman S.B."/>
            <person name="Gearin G."/>
            <person name="Goldberg J."/>
            <person name="Griggs A."/>
            <person name="Gujja S."/>
            <person name="Hansen M."/>
            <person name="Heiman D."/>
            <person name="Howarth C."/>
            <person name="Larimer J."/>
            <person name="Lui A."/>
            <person name="MacDonald P.J.P."/>
            <person name="McCowen C."/>
            <person name="Montmayeur A."/>
            <person name="Murphy C."/>
            <person name="Neiman D."/>
            <person name="Pearson M."/>
            <person name="Priest M."/>
            <person name="Roberts A."/>
            <person name="Saif S."/>
            <person name="Shea T."/>
            <person name="Sisk P."/>
            <person name="Stolte C."/>
            <person name="Sykes S."/>
            <person name="Wortman J."/>
            <person name="Nusbaum C."/>
            <person name="Birren B."/>
        </authorList>
    </citation>
    <scope>NUCLEOTIDE SEQUENCE [LARGE SCALE GENOMIC DNA]</scope>
    <source>
        <strain evidence="1 2">OT 569</strain>
    </source>
</reference>
<evidence type="ECO:0000313" key="1">
    <source>
        <dbReference type="EMBL" id="EMD16816.1"/>
    </source>
</evidence>
<keyword evidence="2" id="KW-1185">Reference proteome</keyword>
<evidence type="ECO:0000313" key="2">
    <source>
        <dbReference type="Proteomes" id="UP000011758"/>
    </source>
</evidence>